<dbReference type="Gene3D" id="2.40.50.140">
    <property type="entry name" value="Nucleic acid-binding proteins"/>
    <property type="match status" value="1"/>
</dbReference>
<dbReference type="SMART" id="SM00357">
    <property type="entry name" value="CSP"/>
    <property type="match status" value="1"/>
</dbReference>
<keyword evidence="2" id="KW-0963">Cytoplasm</keyword>
<sequence length="67" mass="7624">MEGTVKSFNEKGGYGFLVNDHKQDMFVYQEDIVLPLDKVLLVGQRVSYEVVTNQKGQQKAIHVKVIN</sequence>
<proteinExistence type="predicted"/>
<feature type="domain" description="CSD" evidence="3">
    <location>
        <begin position="1"/>
        <end position="65"/>
    </location>
</feature>
<evidence type="ECO:0000313" key="4">
    <source>
        <dbReference type="EMBL" id="BCA85277.1"/>
    </source>
</evidence>
<dbReference type="KEGG" id="esg:EsVE80_08000"/>
<dbReference type="PIRSF" id="PIRSF002599">
    <property type="entry name" value="Cold_shock_A"/>
    <property type="match status" value="1"/>
</dbReference>
<dbReference type="Pfam" id="PF00313">
    <property type="entry name" value="CSD"/>
    <property type="match status" value="1"/>
</dbReference>
<accession>A0A679IQA2</accession>
<keyword evidence="5" id="KW-1185">Reference proteome</keyword>
<comment type="subcellular location">
    <subcellularLocation>
        <location evidence="1">Cytoplasm</location>
    </subcellularLocation>
</comment>
<dbReference type="InterPro" id="IPR011129">
    <property type="entry name" value="CSD"/>
</dbReference>
<gene>
    <name evidence="4" type="ORF">EsVE80_08000</name>
</gene>
<dbReference type="InterPro" id="IPR012340">
    <property type="entry name" value="NA-bd_OB-fold"/>
</dbReference>
<dbReference type="GO" id="GO:0005737">
    <property type="term" value="C:cytoplasm"/>
    <property type="evidence" value="ECO:0007669"/>
    <property type="project" value="UniProtKB-SubCell"/>
</dbReference>
<organism evidence="4 5">
    <name type="scientific">Enterococcus saigonensis</name>
    <dbReference type="NCBI Taxonomy" id="1805431"/>
    <lineage>
        <taxon>Bacteria</taxon>
        <taxon>Bacillati</taxon>
        <taxon>Bacillota</taxon>
        <taxon>Bacilli</taxon>
        <taxon>Lactobacillales</taxon>
        <taxon>Enterococcaceae</taxon>
        <taxon>Enterococcus</taxon>
    </lineage>
</organism>
<dbReference type="RefSeq" id="WP_173102572.1">
    <property type="nucleotide sequence ID" value="NZ_AP022822.1"/>
</dbReference>
<dbReference type="InterPro" id="IPR002059">
    <property type="entry name" value="CSP_DNA-bd"/>
</dbReference>
<evidence type="ECO:0000256" key="1">
    <source>
        <dbReference type="ARBA" id="ARBA00004496"/>
    </source>
</evidence>
<evidence type="ECO:0000259" key="3">
    <source>
        <dbReference type="PROSITE" id="PS51857"/>
    </source>
</evidence>
<dbReference type="AlphaFoldDB" id="A0A679IQA2"/>
<dbReference type="EMBL" id="AP022822">
    <property type="protein sequence ID" value="BCA85277.1"/>
    <property type="molecule type" value="Genomic_DNA"/>
</dbReference>
<dbReference type="PROSITE" id="PS51857">
    <property type="entry name" value="CSD_2"/>
    <property type="match status" value="1"/>
</dbReference>
<dbReference type="Proteomes" id="UP000502998">
    <property type="component" value="Chromosome"/>
</dbReference>
<reference evidence="4 5" key="1">
    <citation type="submission" date="2020-02" db="EMBL/GenBank/DDBJ databases">
        <title>Characterization of vanA genotype vancomycin-resistant Enterococcus saigonensis VE80.</title>
        <authorList>
            <person name="Harada T."/>
            <person name="Motooka D."/>
            <person name="Nakamura S."/>
            <person name="Yamamoto Y."/>
            <person name="Kawahara R."/>
            <person name="Kawatsu K."/>
        </authorList>
    </citation>
    <scope>NUCLEOTIDE SEQUENCE [LARGE SCALE GENOMIC DNA]</scope>
    <source>
        <strain evidence="4 5">VE80</strain>
    </source>
</reference>
<dbReference type="InterPro" id="IPR012156">
    <property type="entry name" value="Cold_shock_CspA"/>
</dbReference>
<dbReference type="GO" id="GO:0003676">
    <property type="term" value="F:nucleic acid binding"/>
    <property type="evidence" value="ECO:0007669"/>
    <property type="project" value="InterPro"/>
</dbReference>
<dbReference type="PRINTS" id="PR00050">
    <property type="entry name" value="COLDSHOCK"/>
</dbReference>
<protein>
    <submittedName>
        <fullName evidence="4">Cold-shock protein</fullName>
    </submittedName>
</protein>
<name>A0A679IQA2_9ENTE</name>
<evidence type="ECO:0000313" key="5">
    <source>
        <dbReference type="Proteomes" id="UP000502998"/>
    </source>
</evidence>
<dbReference type="SUPFAM" id="SSF50249">
    <property type="entry name" value="Nucleic acid-binding proteins"/>
    <property type="match status" value="1"/>
</dbReference>
<evidence type="ECO:0000256" key="2">
    <source>
        <dbReference type="ARBA" id="ARBA00022490"/>
    </source>
</evidence>